<dbReference type="EMBL" id="JAVHNQ010000007">
    <property type="protein sequence ID" value="KAK6341275.1"/>
    <property type="molecule type" value="Genomic_DNA"/>
</dbReference>
<keyword evidence="1" id="KW-0472">Membrane</keyword>
<evidence type="ECO:0000256" key="1">
    <source>
        <dbReference type="SAM" id="Phobius"/>
    </source>
</evidence>
<proteinExistence type="predicted"/>
<keyword evidence="1" id="KW-1133">Transmembrane helix</keyword>
<keyword evidence="3" id="KW-1185">Reference proteome</keyword>
<gene>
    <name evidence="2" type="ORF">TWF696_008358</name>
</gene>
<dbReference type="AlphaFoldDB" id="A0AAV9UGZ9"/>
<evidence type="ECO:0000313" key="2">
    <source>
        <dbReference type="EMBL" id="KAK6341275.1"/>
    </source>
</evidence>
<evidence type="ECO:0000313" key="3">
    <source>
        <dbReference type="Proteomes" id="UP001375240"/>
    </source>
</evidence>
<accession>A0AAV9UGZ9</accession>
<feature type="transmembrane region" description="Helical" evidence="1">
    <location>
        <begin position="18"/>
        <end position="35"/>
    </location>
</feature>
<reference evidence="2 3" key="1">
    <citation type="submission" date="2019-10" db="EMBL/GenBank/DDBJ databases">
        <authorList>
            <person name="Palmer J.M."/>
        </authorList>
    </citation>
    <scope>NUCLEOTIDE SEQUENCE [LARGE SCALE GENOMIC DNA]</scope>
    <source>
        <strain evidence="2 3">TWF696</strain>
    </source>
</reference>
<keyword evidence="1" id="KW-0812">Transmembrane</keyword>
<organism evidence="2 3">
    <name type="scientific">Orbilia brochopaga</name>
    <dbReference type="NCBI Taxonomy" id="3140254"/>
    <lineage>
        <taxon>Eukaryota</taxon>
        <taxon>Fungi</taxon>
        <taxon>Dikarya</taxon>
        <taxon>Ascomycota</taxon>
        <taxon>Pezizomycotina</taxon>
        <taxon>Orbiliomycetes</taxon>
        <taxon>Orbiliales</taxon>
        <taxon>Orbiliaceae</taxon>
        <taxon>Orbilia</taxon>
    </lineage>
</organism>
<protein>
    <submittedName>
        <fullName evidence="2">Uncharacterized protein</fullName>
    </submittedName>
</protein>
<sequence length="355" mass="39453">MYHQGSYNPIKPLSSNRSLGIFILSSSIVDILYFHRRRLPKPLQLSEHIDSLHQLLHLPSFLRCYNILLEFLRSYRAVYLISLSITSEPLLVGNRLLIAWLDDCHFSRHAWRPSSMALGSMLGYNKIMHPNFAILFVLVGFSTLSTAQLATTATAVTSLPHTLTPQAAAFQPLPPETVLKTFYWFHTNAIGPNTPIPTLRGRILSVEYPGLTKYRVTCLPQDAPAGCTYKDFTVTASGISQMYYETSGPRMSVGCKVHSIASAACSSRSHGEDLAKAKTKTWRAKDFPGYYPVLITAEPTATPWDWNYFYSHATADKVFMPSTAAGGLAFAQRLSRELLAGCVCLSSFLVVTSFL</sequence>
<comment type="caution">
    <text evidence="2">The sequence shown here is derived from an EMBL/GenBank/DDBJ whole genome shotgun (WGS) entry which is preliminary data.</text>
</comment>
<dbReference type="Proteomes" id="UP001375240">
    <property type="component" value="Unassembled WGS sequence"/>
</dbReference>
<name>A0AAV9UGZ9_9PEZI</name>